<feature type="non-terminal residue" evidence="8">
    <location>
        <position position="369"/>
    </location>
</feature>
<comment type="similarity">
    <text evidence="2">Belongs to the oxygen-dependent FAD-linked oxidoreductase family.</text>
</comment>
<feature type="domain" description="FAD-binding PCMH-type" evidence="7">
    <location>
        <begin position="82"/>
        <end position="252"/>
    </location>
</feature>
<dbReference type="PANTHER" id="PTHR42973:SF39">
    <property type="entry name" value="FAD-BINDING PCMH-TYPE DOMAIN-CONTAINING PROTEIN"/>
    <property type="match status" value="1"/>
</dbReference>
<evidence type="ECO:0000259" key="7">
    <source>
        <dbReference type="PROSITE" id="PS51387"/>
    </source>
</evidence>
<dbReference type="AlphaFoldDB" id="A0A381ZZ83"/>
<evidence type="ECO:0000256" key="2">
    <source>
        <dbReference type="ARBA" id="ARBA00005466"/>
    </source>
</evidence>
<keyword evidence="3" id="KW-0285">Flavoprotein</keyword>
<dbReference type="Gene3D" id="3.30.43.10">
    <property type="entry name" value="Uridine Diphospho-n-acetylenolpyruvylglucosamine Reductase, domain 2"/>
    <property type="match status" value="1"/>
</dbReference>
<dbReference type="InterPro" id="IPR036318">
    <property type="entry name" value="FAD-bd_PCMH-like_sf"/>
</dbReference>
<keyword evidence="5" id="KW-0560">Oxidoreductase</keyword>
<protein>
    <recommendedName>
        <fullName evidence="7">FAD-binding PCMH-type domain-containing protein</fullName>
    </recommendedName>
</protein>
<reference evidence="8" key="1">
    <citation type="submission" date="2018-05" db="EMBL/GenBank/DDBJ databases">
        <authorList>
            <person name="Lanie J.A."/>
            <person name="Ng W.-L."/>
            <person name="Kazmierczak K.M."/>
            <person name="Andrzejewski T.M."/>
            <person name="Davidsen T.M."/>
            <person name="Wayne K.J."/>
            <person name="Tettelin H."/>
            <person name="Glass J.I."/>
            <person name="Rusch D."/>
            <person name="Podicherti R."/>
            <person name="Tsui H.-C.T."/>
            <person name="Winkler M.E."/>
        </authorList>
    </citation>
    <scope>NUCLEOTIDE SEQUENCE</scope>
</reference>
<dbReference type="Pfam" id="PF01565">
    <property type="entry name" value="FAD_binding_4"/>
    <property type="match status" value="1"/>
</dbReference>
<keyword evidence="4" id="KW-0274">FAD</keyword>
<dbReference type="InterPro" id="IPR016166">
    <property type="entry name" value="FAD-bd_PCMH"/>
</dbReference>
<evidence type="ECO:0000256" key="4">
    <source>
        <dbReference type="ARBA" id="ARBA00022827"/>
    </source>
</evidence>
<proteinExistence type="inferred from homology"/>
<organism evidence="8">
    <name type="scientific">marine metagenome</name>
    <dbReference type="NCBI Taxonomy" id="408172"/>
    <lineage>
        <taxon>unclassified sequences</taxon>
        <taxon>metagenomes</taxon>
        <taxon>ecological metagenomes</taxon>
    </lineage>
</organism>
<evidence type="ECO:0000256" key="3">
    <source>
        <dbReference type="ARBA" id="ARBA00022630"/>
    </source>
</evidence>
<sequence length="369" mass="39841">MKRRTVLRAGLGAAAVASYPAWRYYRGSKSRLASINAVTSLGTEVTVDASVLSELATSIRGTLLFRDIDGYDLARRIRNRTIDKYPALIAQCTSAADVIEVVSFGNHFQLLTAIKCGGHNIAGNGTCEGGLLIDLSPMRGATVNPELRVASVLGGSLLAELDEKSQAHGLVTTAGTVSHTGVGGLTLGGGLGRLARRYGLTIDNLLAVDIVTPDGELRRASAEEHQDLYWAVRGGGGNFGVVTAFEFQLHALDRQVVGGEIRYPFEKAREVMSFYAEFCQDMPDDLYVDLTIFAPPFGLDSAFYLDVCYSGLISDADRVLEPLRRVAKPIKDEIKAIDYAVLQKDSDDSDPRGRGQHLKSGFVRTIEPA</sequence>
<dbReference type="PANTHER" id="PTHR42973">
    <property type="entry name" value="BINDING OXIDOREDUCTASE, PUTATIVE (AFU_ORTHOLOGUE AFUA_1G17690)-RELATED"/>
    <property type="match status" value="1"/>
</dbReference>
<evidence type="ECO:0000256" key="1">
    <source>
        <dbReference type="ARBA" id="ARBA00001974"/>
    </source>
</evidence>
<evidence type="ECO:0000256" key="5">
    <source>
        <dbReference type="ARBA" id="ARBA00023002"/>
    </source>
</evidence>
<feature type="region of interest" description="Disordered" evidence="6">
    <location>
        <begin position="345"/>
        <end position="369"/>
    </location>
</feature>
<dbReference type="InterPro" id="IPR016167">
    <property type="entry name" value="FAD-bd_PCMH_sub1"/>
</dbReference>
<dbReference type="GO" id="GO:0016491">
    <property type="term" value="F:oxidoreductase activity"/>
    <property type="evidence" value="ECO:0007669"/>
    <property type="project" value="UniProtKB-KW"/>
</dbReference>
<evidence type="ECO:0000313" key="8">
    <source>
        <dbReference type="EMBL" id="SVA94618.1"/>
    </source>
</evidence>
<dbReference type="SUPFAM" id="SSF56176">
    <property type="entry name" value="FAD-binding/transporter-associated domain-like"/>
    <property type="match status" value="1"/>
</dbReference>
<evidence type="ECO:0000256" key="6">
    <source>
        <dbReference type="SAM" id="MobiDB-lite"/>
    </source>
</evidence>
<comment type="cofactor">
    <cofactor evidence="1">
        <name>FAD</name>
        <dbReference type="ChEBI" id="CHEBI:57692"/>
    </cofactor>
</comment>
<dbReference type="GO" id="GO:0071949">
    <property type="term" value="F:FAD binding"/>
    <property type="evidence" value="ECO:0007669"/>
    <property type="project" value="InterPro"/>
</dbReference>
<dbReference type="EMBL" id="UINC01023280">
    <property type="protein sequence ID" value="SVA94618.1"/>
    <property type="molecule type" value="Genomic_DNA"/>
</dbReference>
<dbReference type="Gene3D" id="3.30.465.10">
    <property type="match status" value="1"/>
</dbReference>
<dbReference type="InterPro" id="IPR006094">
    <property type="entry name" value="Oxid_FAD_bind_N"/>
</dbReference>
<dbReference type="Gene3D" id="3.40.462.20">
    <property type="match status" value="1"/>
</dbReference>
<dbReference type="InterPro" id="IPR050416">
    <property type="entry name" value="FAD-linked_Oxidoreductase"/>
</dbReference>
<accession>A0A381ZZ83</accession>
<name>A0A381ZZ83_9ZZZZ</name>
<gene>
    <name evidence="8" type="ORF">METZ01_LOCUS147472</name>
</gene>
<dbReference type="InterPro" id="IPR016169">
    <property type="entry name" value="FAD-bd_PCMH_sub2"/>
</dbReference>
<dbReference type="PROSITE" id="PS51387">
    <property type="entry name" value="FAD_PCMH"/>
    <property type="match status" value="1"/>
</dbReference>